<comment type="similarity">
    <text evidence="1">Belongs to the CutA family.</text>
</comment>
<protein>
    <submittedName>
        <fullName evidence="2">Periplasmic divalent cation tolerance protein</fullName>
    </submittedName>
</protein>
<accession>A0A7W6GNH5</accession>
<dbReference type="InterPro" id="IPR004323">
    <property type="entry name" value="Ion_tolerance_CutA"/>
</dbReference>
<evidence type="ECO:0000313" key="2">
    <source>
        <dbReference type="EMBL" id="MBB3981318.1"/>
    </source>
</evidence>
<evidence type="ECO:0000256" key="1">
    <source>
        <dbReference type="ARBA" id="ARBA00010169"/>
    </source>
</evidence>
<dbReference type="RefSeq" id="WP_183954337.1">
    <property type="nucleotide sequence ID" value="NZ_JACIEB010000002.1"/>
</dbReference>
<dbReference type="Proteomes" id="UP000552757">
    <property type="component" value="Unassembled WGS sequence"/>
</dbReference>
<evidence type="ECO:0000313" key="3">
    <source>
        <dbReference type="Proteomes" id="UP000552757"/>
    </source>
</evidence>
<dbReference type="GO" id="GO:0010038">
    <property type="term" value="P:response to metal ion"/>
    <property type="evidence" value="ECO:0007669"/>
    <property type="project" value="InterPro"/>
</dbReference>
<proteinExistence type="inferred from homology"/>
<dbReference type="InterPro" id="IPR011322">
    <property type="entry name" value="N-reg_PII-like_a/b"/>
</dbReference>
<sequence length="102" mass="11058">MIQLVYTLFGSAEAAERVAGRLVAERLAACANMLAPCISLYEWQGEMQRQTEFPVLFKTGSDRRAALVARLGELHDYDVPAIVALDAEATPGFAQWVSGQAG</sequence>
<name>A0A7W6GNH5_9SPHN</name>
<dbReference type="Pfam" id="PF03091">
    <property type="entry name" value="CutA1"/>
    <property type="match status" value="1"/>
</dbReference>
<dbReference type="Gene3D" id="3.30.70.120">
    <property type="match status" value="1"/>
</dbReference>
<dbReference type="SUPFAM" id="SSF54913">
    <property type="entry name" value="GlnB-like"/>
    <property type="match status" value="1"/>
</dbReference>
<dbReference type="InterPro" id="IPR015867">
    <property type="entry name" value="N-reg_PII/ATP_PRibTrfase_C"/>
</dbReference>
<keyword evidence="3" id="KW-1185">Reference proteome</keyword>
<organism evidence="2 3">
    <name type="scientific">Sphingobium fontiphilum</name>
    <dbReference type="NCBI Taxonomy" id="944425"/>
    <lineage>
        <taxon>Bacteria</taxon>
        <taxon>Pseudomonadati</taxon>
        <taxon>Pseudomonadota</taxon>
        <taxon>Alphaproteobacteria</taxon>
        <taxon>Sphingomonadales</taxon>
        <taxon>Sphingomonadaceae</taxon>
        <taxon>Sphingobium</taxon>
    </lineage>
</organism>
<dbReference type="GO" id="GO:0005507">
    <property type="term" value="F:copper ion binding"/>
    <property type="evidence" value="ECO:0007669"/>
    <property type="project" value="TreeGrafter"/>
</dbReference>
<dbReference type="EMBL" id="JACIEB010000002">
    <property type="protein sequence ID" value="MBB3981318.1"/>
    <property type="molecule type" value="Genomic_DNA"/>
</dbReference>
<dbReference type="PANTHER" id="PTHR23419:SF8">
    <property type="entry name" value="FI09726P"/>
    <property type="match status" value="1"/>
</dbReference>
<dbReference type="PANTHER" id="PTHR23419">
    <property type="entry name" value="DIVALENT CATION TOLERANCE CUTA-RELATED"/>
    <property type="match status" value="1"/>
</dbReference>
<gene>
    <name evidence="2" type="ORF">GGR44_000965</name>
</gene>
<dbReference type="AlphaFoldDB" id="A0A7W6GNH5"/>
<comment type="caution">
    <text evidence="2">The sequence shown here is derived from an EMBL/GenBank/DDBJ whole genome shotgun (WGS) entry which is preliminary data.</text>
</comment>
<reference evidence="2 3" key="1">
    <citation type="submission" date="2020-08" db="EMBL/GenBank/DDBJ databases">
        <title>Genomic Encyclopedia of Type Strains, Phase IV (KMG-IV): sequencing the most valuable type-strain genomes for metagenomic binning, comparative biology and taxonomic classification.</title>
        <authorList>
            <person name="Goeker M."/>
        </authorList>
    </citation>
    <scope>NUCLEOTIDE SEQUENCE [LARGE SCALE GENOMIC DNA]</scope>
    <source>
        <strain evidence="2 3">DSM 29348</strain>
    </source>
</reference>